<feature type="domain" description="OVATE" evidence="6">
    <location>
        <begin position="16"/>
        <end position="53"/>
    </location>
</feature>
<organism evidence="7 8">
    <name type="scientific">Corchorus capsularis</name>
    <name type="common">Jute</name>
    <dbReference type="NCBI Taxonomy" id="210143"/>
    <lineage>
        <taxon>Eukaryota</taxon>
        <taxon>Viridiplantae</taxon>
        <taxon>Streptophyta</taxon>
        <taxon>Embryophyta</taxon>
        <taxon>Tracheophyta</taxon>
        <taxon>Spermatophyta</taxon>
        <taxon>Magnoliopsida</taxon>
        <taxon>eudicotyledons</taxon>
        <taxon>Gunneridae</taxon>
        <taxon>Pentapetalae</taxon>
        <taxon>rosids</taxon>
        <taxon>malvids</taxon>
        <taxon>Malvales</taxon>
        <taxon>Malvaceae</taxon>
        <taxon>Grewioideae</taxon>
        <taxon>Apeibeae</taxon>
        <taxon>Corchorus</taxon>
    </lineage>
</organism>
<dbReference type="OrthoDB" id="689823at2759"/>
<evidence type="ECO:0000313" key="8">
    <source>
        <dbReference type="Proteomes" id="UP000188268"/>
    </source>
</evidence>
<evidence type="ECO:0000313" key="7">
    <source>
        <dbReference type="EMBL" id="OMO63152.1"/>
    </source>
</evidence>
<comment type="caution">
    <text evidence="7">The sequence shown here is derived from an EMBL/GenBank/DDBJ whole genome shotgun (WGS) entry which is preliminary data.</text>
</comment>
<dbReference type="GO" id="GO:0005634">
    <property type="term" value="C:nucleus"/>
    <property type="evidence" value="ECO:0007669"/>
    <property type="project" value="UniProtKB-SubCell"/>
</dbReference>
<dbReference type="STRING" id="210143.A0A1R3GYI7"/>
<evidence type="ECO:0000256" key="1">
    <source>
        <dbReference type="ARBA" id="ARBA00004123"/>
    </source>
</evidence>
<keyword evidence="8" id="KW-1185">Reference proteome</keyword>
<evidence type="ECO:0000259" key="6">
    <source>
        <dbReference type="Pfam" id="PF04844"/>
    </source>
</evidence>
<reference evidence="7 8" key="1">
    <citation type="submission" date="2013-09" db="EMBL/GenBank/DDBJ databases">
        <title>Corchorus capsularis genome sequencing.</title>
        <authorList>
            <person name="Alam M."/>
            <person name="Haque M.S."/>
            <person name="Islam M.S."/>
            <person name="Emdad E.M."/>
            <person name="Islam M.M."/>
            <person name="Ahmed B."/>
            <person name="Halim A."/>
            <person name="Hossen Q.M.M."/>
            <person name="Hossain M.Z."/>
            <person name="Ahmed R."/>
            <person name="Khan M.M."/>
            <person name="Islam R."/>
            <person name="Rashid M.M."/>
            <person name="Khan S.A."/>
            <person name="Rahman M.S."/>
            <person name="Alam M."/>
        </authorList>
    </citation>
    <scope>NUCLEOTIDE SEQUENCE [LARGE SCALE GENOMIC DNA]</scope>
    <source>
        <strain evidence="8">cv. CVL-1</strain>
        <tissue evidence="7">Whole seedling</tissue>
    </source>
</reference>
<evidence type="ECO:0000256" key="2">
    <source>
        <dbReference type="ARBA" id="ARBA00022491"/>
    </source>
</evidence>
<dbReference type="Gramene" id="OMO63152">
    <property type="protein sequence ID" value="OMO63152"/>
    <property type="gene ID" value="CCACVL1_22452"/>
</dbReference>
<dbReference type="AlphaFoldDB" id="A0A1R3GYI7"/>
<protein>
    <recommendedName>
        <fullName evidence="6">OVATE domain-containing protein</fullName>
    </recommendedName>
</protein>
<evidence type="ECO:0000256" key="4">
    <source>
        <dbReference type="ARBA" id="ARBA00023163"/>
    </source>
</evidence>
<keyword evidence="5" id="KW-0539">Nucleus</keyword>
<dbReference type="GO" id="GO:0045892">
    <property type="term" value="P:negative regulation of DNA-templated transcription"/>
    <property type="evidence" value="ECO:0007669"/>
    <property type="project" value="UniProtKB-ARBA"/>
</dbReference>
<evidence type="ECO:0000256" key="5">
    <source>
        <dbReference type="ARBA" id="ARBA00023242"/>
    </source>
</evidence>
<comment type="subcellular location">
    <subcellularLocation>
        <location evidence="1">Nucleus</location>
    </subcellularLocation>
</comment>
<proteinExistence type="predicted"/>
<dbReference type="Pfam" id="PF04844">
    <property type="entry name" value="Ovate"/>
    <property type="match status" value="1"/>
</dbReference>
<dbReference type="EMBL" id="AWWV01012998">
    <property type="protein sequence ID" value="OMO63152.1"/>
    <property type="molecule type" value="Genomic_DNA"/>
</dbReference>
<dbReference type="InterPro" id="IPR006458">
    <property type="entry name" value="Ovate_C"/>
</dbReference>
<keyword evidence="2" id="KW-0678">Repressor</keyword>
<keyword evidence="4" id="KW-0804">Transcription</keyword>
<dbReference type="Proteomes" id="UP000188268">
    <property type="component" value="Unassembled WGS sequence"/>
</dbReference>
<evidence type="ECO:0000256" key="3">
    <source>
        <dbReference type="ARBA" id="ARBA00023015"/>
    </source>
</evidence>
<sequence length="349" mass="38740">MWSPDLWRRWWKRMHGLKDWECLKELLARYLKVNRKTNHGFIITALIDLLLDLSSDNSSSSYSSAISSFPSSPLCSTQGDGDHGPGPGAQLISNYSGVANPNTISRDNIAQSSYIYTTIPYIKAKTSKPTPLTVPKNAPCYCDVPLLIPTSIRIKFDPSGYRLVSRVKDEFFWLVQLPSVLDLVPLFHNVGNGLQFFIKGNRVIGENLCIPPFPNMPTDNSKDSRPMPITNFQVSTSNQVESKPFFQRFIPTTFKPDIHHERIPDRSSIIAISECVDGVFPMVIMQISFSFRVEVAHSSVVITKNSIVVGQAKEGLYFGLHFETPNAVDTGVGLLKSIGQAGVGKFGGE</sequence>
<accession>A0A1R3GYI7</accession>
<keyword evidence="3" id="KW-0805">Transcription regulation</keyword>
<name>A0A1R3GYI7_COCAP</name>
<gene>
    <name evidence="7" type="ORF">CCACVL1_22452</name>
</gene>